<dbReference type="AlphaFoldDB" id="A0A939JVR7"/>
<keyword evidence="3" id="KW-1185">Reference proteome</keyword>
<gene>
    <name evidence="2" type="ORF">J1C48_03010</name>
</gene>
<feature type="chain" id="PRO_5037474265" evidence="1">
    <location>
        <begin position="23"/>
        <end position="115"/>
    </location>
</feature>
<comment type="caution">
    <text evidence="2">The sequence shown here is derived from an EMBL/GenBank/DDBJ whole genome shotgun (WGS) entry which is preliminary data.</text>
</comment>
<proteinExistence type="predicted"/>
<protein>
    <submittedName>
        <fullName evidence="2">DUF1344 domain-containing protein</fullName>
    </submittedName>
</protein>
<keyword evidence="1" id="KW-0732">Signal</keyword>
<organism evidence="2 3">
    <name type="scientific">Jiella flava</name>
    <dbReference type="NCBI Taxonomy" id="2816857"/>
    <lineage>
        <taxon>Bacteria</taxon>
        <taxon>Pseudomonadati</taxon>
        <taxon>Pseudomonadota</taxon>
        <taxon>Alphaproteobacteria</taxon>
        <taxon>Hyphomicrobiales</taxon>
        <taxon>Aurantimonadaceae</taxon>
        <taxon>Jiella</taxon>
    </lineage>
</organism>
<name>A0A939JVR7_9HYPH</name>
<sequence>MRSLTLPLTLAASLLVGTSAFAATSTTTSTDAAKKPAAKVHVASKHVAKKHTAALHVSTSKIKILDTGKLTLANGKTFVLPAKIVVADLKVGDTVKVSYHMKGKERTATTVKVVK</sequence>
<accession>A0A939JVR7</accession>
<dbReference type="Proteomes" id="UP000664122">
    <property type="component" value="Unassembled WGS sequence"/>
</dbReference>
<evidence type="ECO:0000256" key="1">
    <source>
        <dbReference type="SAM" id="SignalP"/>
    </source>
</evidence>
<dbReference type="EMBL" id="JAFMPP010000002">
    <property type="protein sequence ID" value="MBO0661536.1"/>
    <property type="molecule type" value="Genomic_DNA"/>
</dbReference>
<dbReference type="RefSeq" id="WP_207256194.1">
    <property type="nucleotide sequence ID" value="NZ_JAFMPP010000002.1"/>
</dbReference>
<evidence type="ECO:0000313" key="3">
    <source>
        <dbReference type="Proteomes" id="UP000664122"/>
    </source>
</evidence>
<feature type="signal peptide" evidence="1">
    <location>
        <begin position="1"/>
        <end position="22"/>
    </location>
</feature>
<evidence type="ECO:0000313" key="2">
    <source>
        <dbReference type="EMBL" id="MBO0661536.1"/>
    </source>
</evidence>
<reference evidence="2" key="1">
    <citation type="submission" date="2021-03" db="EMBL/GenBank/DDBJ databases">
        <title>Whole genome sequence of Jiella sp. CQZ9-1.</title>
        <authorList>
            <person name="Tuo L."/>
        </authorList>
    </citation>
    <scope>NUCLEOTIDE SEQUENCE</scope>
    <source>
        <strain evidence="2">CQZ9-1</strain>
    </source>
</reference>